<reference evidence="2 3" key="1">
    <citation type="submission" date="2023-12" db="EMBL/GenBank/DDBJ databases">
        <title>the genome sequence of Hyalangium sp. s54d21.</title>
        <authorList>
            <person name="Zhang X."/>
        </authorList>
    </citation>
    <scope>NUCLEOTIDE SEQUENCE [LARGE SCALE GENOMIC DNA]</scope>
    <source>
        <strain evidence="3">s54d21</strain>
    </source>
</reference>
<comment type="caution">
    <text evidence="2">The sequence shown here is derived from an EMBL/GenBank/DDBJ whole genome shotgun (WGS) entry which is preliminary data.</text>
</comment>
<feature type="domain" description="JmjC" evidence="1">
    <location>
        <begin position="194"/>
        <end position="341"/>
    </location>
</feature>
<dbReference type="Pfam" id="PF13621">
    <property type="entry name" value="Cupin_8"/>
    <property type="match status" value="1"/>
</dbReference>
<dbReference type="Gene3D" id="2.60.120.650">
    <property type="entry name" value="Cupin"/>
    <property type="match status" value="1"/>
</dbReference>
<keyword evidence="3" id="KW-1185">Reference proteome</keyword>
<name>A0ABU5H873_9BACT</name>
<dbReference type="EMBL" id="JAXIVS010000008">
    <property type="protein sequence ID" value="MDY7229342.1"/>
    <property type="molecule type" value="Genomic_DNA"/>
</dbReference>
<accession>A0ABU5H873</accession>
<evidence type="ECO:0000313" key="3">
    <source>
        <dbReference type="Proteomes" id="UP001291309"/>
    </source>
</evidence>
<evidence type="ECO:0000259" key="1">
    <source>
        <dbReference type="PROSITE" id="PS51184"/>
    </source>
</evidence>
<dbReference type="PANTHER" id="PTHR12461:SF105">
    <property type="entry name" value="HYPOXIA-INDUCIBLE FACTOR 1-ALPHA INHIBITOR"/>
    <property type="match status" value="1"/>
</dbReference>
<dbReference type="InterPro" id="IPR003347">
    <property type="entry name" value="JmjC_dom"/>
</dbReference>
<proteinExistence type="predicted"/>
<dbReference type="PANTHER" id="PTHR12461">
    <property type="entry name" value="HYPOXIA-INDUCIBLE FACTOR 1 ALPHA INHIBITOR-RELATED"/>
    <property type="match status" value="1"/>
</dbReference>
<dbReference type="InterPro" id="IPR041667">
    <property type="entry name" value="Cupin_8"/>
</dbReference>
<dbReference type="SMART" id="SM00558">
    <property type="entry name" value="JmjC"/>
    <property type="match status" value="1"/>
</dbReference>
<dbReference type="SUPFAM" id="SSF51197">
    <property type="entry name" value="Clavaminate synthase-like"/>
    <property type="match status" value="1"/>
</dbReference>
<dbReference type="RefSeq" id="WP_321548069.1">
    <property type="nucleotide sequence ID" value="NZ_JAXIVS010000008.1"/>
</dbReference>
<evidence type="ECO:0000313" key="2">
    <source>
        <dbReference type="EMBL" id="MDY7229342.1"/>
    </source>
</evidence>
<sequence length="356" mass="40656">MTDERQASSAPPVREWIAENLAQGVSQEALFSSLLQVGVAPEVARAELEAAAAHPAVRKVSRHLPHRVRLKSLLDTYSALYRQSPEAQGVERRARLDPVEFFERYYFQNRPVVIEGLLEDWPALRHWSPRFFADRYGDAQVEVMAGRDAEDQPDLHVSRLRTSLSMREYAARIEAARETNDIYMVARNSLLKREAFQPLLEDIRPPKGFIRPDVHVPDSVHLWFGPAGTWAALHHDHLNVLFCQVLGRKRFRLIPSFELPRAYNHQGLYSAVDPRTPDPARFPEFQRATVLDFVVGPGDALLIPVGWWHAVQALDVSISVTFVSFDLPERNTYWRNCWIGPDPDREGAAMRKVETP</sequence>
<dbReference type="Proteomes" id="UP001291309">
    <property type="component" value="Unassembled WGS sequence"/>
</dbReference>
<gene>
    <name evidence="2" type="ORF">SYV04_23315</name>
</gene>
<organism evidence="2 3">
    <name type="scientific">Hyalangium rubrum</name>
    <dbReference type="NCBI Taxonomy" id="3103134"/>
    <lineage>
        <taxon>Bacteria</taxon>
        <taxon>Pseudomonadati</taxon>
        <taxon>Myxococcota</taxon>
        <taxon>Myxococcia</taxon>
        <taxon>Myxococcales</taxon>
        <taxon>Cystobacterineae</taxon>
        <taxon>Archangiaceae</taxon>
        <taxon>Hyalangium</taxon>
    </lineage>
</organism>
<protein>
    <submittedName>
        <fullName evidence="2">Cupin-like domain-containing protein</fullName>
    </submittedName>
</protein>
<dbReference type="PROSITE" id="PS51184">
    <property type="entry name" value="JMJC"/>
    <property type="match status" value="1"/>
</dbReference>